<dbReference type="Pfam" id="PF14584">
    <property type="entry name" value="DUF4446"/>
    <property type="match status" value="1"/>
</dbReference>
<dbReference type="InterPro" id="IPR027981">
    <property type="entry name" value="DUF4446"/>
</dbReference>
<accession>A0ABV7YGG9</accession>
<evidence type="ECO:0000256" key="1">
    <source>
        <dbReference type="SAM" id="Phobius"/>
    </source>
</evidence>
<protein>
    <submittedName>
        <fullName evidence="2">DUF4446 family protein</fullName>
    </submittedName>
</protein>
<evidence type="ECO:0000313" key="3">
    <source>
        <dbReference type="Proteomes" id="UP001595699"/>
    </source>
</evidence>
<dbReference type="Proteomes" id="UP001595699">
    <property type="component" value="Unassembled WGS sequence"/>
</dbReference>
<keyword evidence="1" id="KW-0812">Transmembrane</keyword>
<organism evidence="2 3">
    <name type="scientific">Tenggerimyces flavus</name>
    <dbReference type="NCBI Taxonomy" id="1708749"/>
    <lineage>
        <taxon>Bacteria</taxon>
        <taxon>Bacillati</taxon>
        <taxon>Actinomycetota</taxon>
        <taxon>Actinomycetes</taxon>
        <taxon>Propionibacteriales</taxon>
        <taxon>Nocardioidaceae</taxon>
        <taxon>Tenggerimyces</taxon>
    </lineage>
</organism>
<keyword evidence="1" id="KW-0472">Membrane</keyword>
<keyword evidence="3" id="KW-1185">Reference proteome</keyword>
<comment type="caution">
    <text evidence="2">The sequence shown here is derived from an EMBL/GenBank/DDBJ whole genome shotgun (WGS) entry which is preliminary data.</text>
</comment>
<feature type="transmembrane region" description="Helical" evidence="1">
    <location>
        <begin position="6"/>
        <end position="28"/>
    </location>
</feature>
<name>A0ABV7YGG9_9ACTN</name>
<sequence length="140" mass="14746">MSGVPVMVLAFGGLAIGLAGLVVGAIALGQVRRLRQAEISHAQYDARALQRLHAGLDDLRLGLSEALRHVAVVRYDAFGDQAGTTSWSMALLDDAGDGVVVTTINGRESGRAYAKNVRGGASDVPLSPEEKEALNYAMDR</sequence>
<reference evidence="3" key="1">
    <citation type="journal article" date="2019" name="Int. J. Syst. Evol. Microbiol.">
        <title>The Global Catalogue of Microorganisms (GCM) 10K type strain sequencing project: providing services to taxonomists for standard genome sequencing and annotation.</title>
        <authorList>
            <consortium name="The Broad Institute Genomics Platform"/>
            <consortium name="The Broad Institute Genome Sequencing Center for Infectious Disease"/>
            <person name="Wu L."/>
            <person name="Ma J."/>
        </authorList>
    </citation>
    <scope>NUCLEOTIDE SEQUENCE [LARGE SCALE GENOMIC DNA]</scope>
    <source>
        <strain evidence="3">CGMCC 4.7241</strain>
    </source>
</reference>
<dbReference type="EMBL" id="JBHRZH010000022">
    <property type="protein sequence ID" value="MFC3764047.1"/>
    <property type="molecule type" value="Genomic_DNA"/>
</dbReference>
<proteinExistence type="predicted"/>
<gene>
    <name evidence="2" type="ORF">ACFOUW_24650</name>
</gene>
<dbReference type="RefSeq" id="WP_205116123.1">
    <property type="nucleotide sequence ID" value="NZ_JAFBCM010000001.1"/>
</dbReference>
<evidence type="ECO:0000313" key="2">
    <source>
        <dbReference type="EMBL" id="MFC3764047.1"/>
    </source>
</evidence>
<keyword evidence="1" id="KW-1133">Transmembrane helix</keyword>